<evidence type="ECO:0000256" key="11">
    <source>
        <dbReference type="RuleBase" id="RU000354"/>
    </source>
</evidence>
<evidence type="ECO:0000256" key="9">
    <source>
        <dbReference type="ARBA" id="ARBA00023157"/>
    </source>
</evidence>
<evidence type="ECO:0000259" key="13">
    <source>
        <dbReference type="PROSITE" id="PS51362"/>
    </source>
</evidence>
<evidence type="ECO:0000256" key="12">
    <source>
        <dbReference type="SAM" id="MobiDB-lite"/>
    </source>
</evidence>
<dbReference type="SUPFAM" id="SSF57501">
    <property type="entry name" value="Cystine-knot cytokines"/>
    <property type="match status" value="1"/>
</dbReference>
<dbReference type="Pfam" id="PF00019">
    <property type="entry name" value="TGF_beta"/>
    <property type="match status" value="1"/>
</dbReference>
<keyword evidence="8 11" id="KW-0339">Growth factor</keyword>
<sequence length="470" mass="50726">MLVPPRLPLGQQLGAVGGGAPGGPIRRPRLHQEHGRGQGLPGAAARPAHVDPRVWGPGTKQLEEVPVLRRLPHREVAALKEVAELVPVLLPLQQRAGLPGHPAGEGHVLPPAHPQRRGPDQEDVEAAVLGGDPGHQQAVHVPLGLHVEAARGLDRGLVLLPEDARAGLTHDLAPQDGVGTALHREGAREEPQKEARRLHRRDVLENAEVQPEEPEDTSQVILFPSTDVPCEPMQPDKLLEEEGIFTYLFQPSAHALSRTVTSAQLWFYTGPSAAPNHSAPAVLTLSPRGRVPVAATVSRTPEHWTVFDFAPAALPHLVQPLFVLLVRCPGCPCLADGDKMPFLVATTRAKGGQRARRSAVPWSPAALSLLQRPSEDVAAHTNCRRASLNISFEELGWDKWIVHPSSFVFHYCHGSCAEGHGLSHRLGVQLCCAALPGTMRSLRVRTTSDGGYSFKYETVPNILAQDCTCV</sequence>
<dbReference type="InterPro" id="IPR015615">
    <property type="entry name" value="TGF-beta-rel"/>
</dbReference>
<comment type="similarity">
    <text evidence="3 11">Belongs to the TGF-beta family.</text>
</comment>
<evidence type="ECO:0000313" key="14">
    <source>
        <dbReference type="Ensembl" id="ENSCMMP00000027712.1"/>
    </source>
</evidence>
<dbReference type="InterPro" id="IPR017948">
    <property type="entry name" value="TGFb_CS"/>
</dbReference>
<dbReference type="PRINTS" id="PR00669">
    <property type="entry name" value="INHIBINA"/>
</dbReference>
<proteinExistence type="inferred from homology"/>
<reference evidence="14" key="2">
    <citation type="submission" date="2025-08" db="UniProtKB">
        <authorList>
            <consortium name="Ensembl"/>
        </authorList>
    </citation>
    <scope>IDENTIFICATION</scope>
</reference>
<dbReference type="CDD" id="cd13754">
    <property type="entry name" value="TGF_beta_INHA"/>
    <property type="match status" value="1"/>
</dbReference>
<dbReference type="Gene3D" id="2.10.90.10">
    <property type="entry name" value="Cystine-knot cytokines"/>
    <property type="match status" value="1"/>
</dbReference>
<evidence type="ECO:0000256" key="1">
    <source>
        <dbReference type="ARBA" id="ARBA00002588"/>
    </source>
</evidence>
<dbReference type="PROSITE" id="PS51362">
    <property type="entry name" value="TGF_BETA_2"/>
    <property type="match status" value="1"/>
</dbReference>
<dbReference type="FunFam" id="2.10.90.10:FF:000024">
    <property type="entry name" value="Inhibin alpha chain"/>
    <property type="match status" value="1"/>
</dbReference>
<feature type="compositionally biased region" description="Basic and acidic residues" evidence="12">
    <location>
        <begin position="182"/>
        <end position="195"/>
    </location>
</feature>
<organism evidence="14 15">
    <name type="scientific">Cairina moschata</name>
    <name type="common">Muscovy duck</name>
    <dbReference type="NCBI Taxonomy" id="8855"/>
    <lineage>
        <taxon>Eukaryota</taxon>
        <taxon>Metazoa</taxon>
        <taxon>Chordata</taxon>
        <taxon>Craniata</taxon>
        <taxon>Vertebrata</taxon>
        <taxon>Euteleostomi</taxon>
        <taxon>Archelosauria</taxon>
        <taxon>Archosauria</taxon>
        <taxon>Dinosauria</taxon>
        <taxon>Saurischia</taxon>
        <taxon>Theropoda</taxon>
        <taxon>Coelurosauria</taxon>
        <taxon>Aves</taxon>
        <taxon>Neognathae</taxon>
        <taxon>Galloanserae</taxon>
        <taxon>Anseriformes</taxon>
        <taxon>Anatidae</taxon>
        <taxon>Anatinae</taxon>
        <taxon>Cairina</taxon>
    </lineage>
</organism>
<dbReference type="Ensembl" id="ENSCMMT00000030236.1">
    <property type="protein sequence ID" value="ENSCMMP00000027712.1"/>
    <property type="gene ID" value="ENSCMMG00000016940.1"/>
</dbReference>
<evidence type="ECO:0000256" key="3">
    <source>
        <dbReference type="ARBA" id="ARBA00006656"/>
    </source>
</evidence>
<evidence type="ECO:0000256" key="2">
    <source>
        <dbReference type="ARBA" id="ARBA00004613"/>
    </source>
</evidence>
<feature type="region of interest" description="Disordered" evidence="12">
    <location>
        <begin position="182"/>
        <end position="218"/>
    </location>
</feature>
<evidence type="ECO:0000256" key="4">
    <source>
        <dbReference type="ARBA" id="ARBA00019280"/>
    </source>
</evidence>
<feature type="region of interest" description="Disordered" evidence="12">
    <location>
        <begin position="97"/>
        <end position="127"/>
    </location>
</feature>
<dbReference type="InterPro" id="IPR001839">
    <property type="entry name" value="TGF-b_C"/>
</dbReference>
<keyword evidence="7" id="KW-0372">Hormone</keyword>
<evidence type="ECO:0000256" key="10">
    <source>
        <dbReference type="ARBA" id="ARBA00023180"/>
    </source>
</evidence>
<evidence type="ECO:0000256" key="5">
    <source>
        <dbReference type="ARBA" id="ARBA00022525"/>
    </source>
</evidence>
<dbReference type="Proteomes" id="UP000694556">
    <property type="component" value="Chromosome 7"/>
</dbReference>
<dbReference type="SMART" id="SM00204">
    <property type="entry name" value="TGFB"/>
    <property type="match status" value="1"/>
</dbReference>
<keyword evidence="15" id="KW-1185">Reference proteome</keyword>
<dbReference type="PANTHER" id="PTHR11848">
    <property type="entry name" value="TGF-BETA FAMILY"/>
    <property type="match status" value="1"/>
</dbReference>
<dbReference type="InterPro" id="IPR029034">
    <property type="entry name" value="Cystine-knot_cytokine"/>
</dbReference>
<dbReference type="PANTHER" id="PTHR11848:SF117">
    <property type="entry name" value="INHIBIN ALPHA CHAIN"/>
    <property type="match status" value="1"/>
</dbReference>
<evidence type="ECO:0000256" key="7">
    <source>
        <dbReference type="ARBA" id="ARBA00022702"/>
    </source>
</evidence>
<keyword evidence="9" id="KW-1015">Disulfide bond</keyword>
<keyword evidence="5" id="KW-0964">Secreted</keyword>
<reference evidence="14" key="1">
    <citation type="submission" date="2018-09" db="EMBL/GenBank/DDBJ databases">
        <title>Common duck and Muscovy duck high density SNP chip.</title>
        <authorList>
            <person name="Vignal A."/>
            <person name="Thebault N."/>
            <person name="Warren W.C."/>
        </authorList>
    </citation>
    <scope>NUCLEOTIDE SEQUENCE [LARGE SCALE GENOMIC DNA]</scope>
</reference>
<dbReference type="PROSITE" id="PS00250">
    <property type="entry name" value="TGF_BETA_1"/>
    <property type="match status" value="1"/>
</dbReference>
<feature type="domain" description="TGF-beta family profile" evidence="13">
    <location>
        <begin position="354"/>
        <end position="470"/>
    </location>
</feature>
<accession>A0A8C3CXJ6</accession>
<dbReference type="GO" id="GO:0005179">
    <property type="term" value="F:hormone activity"/>
    <property type="evidence" value="ECO:0007669"/>
    <property type="project" value="UniProtKB-KW"/>
</dbReference>
<name>A0A8C3CXJ6_CAIMO</name>
<comment type="function">
    <text evidence="1">Inhibins and activins inhibit and activate, respectively, the secretion of follitropin by the pituitary gland. Inhibins/activins are involved in regulating a number of diverse functions such as hypothalamic and pituitary hormone secretion, gonadal hormone secretion, germ cell development and maturation, erythroid differentiation, insulin secretion, nerve cell survival, embryonic axial development or bone growth, depending on their subunit composition. Inhibins appear to oppose the functions of activins.</text>
</comment>
<reference evidence="14" key="3">
    <citation type="submission" date="2025-09" db="UniProtKB">
        <authorList>
            <consortium name="Ensembl"/>
        </authorList>
    </citation>
    <scope>IDENTIFICATION</scope>
</reference>
<protein>
    <recommendedName>
        <fullName evidence="4">Inhibin alpha chain</fullName>
    </recommendedName>
</protein>
<dbReference type="GO" id="GO:0008083">
    <property type="term" value="F:growth factor activity"/>
    <property type="evidence" value="ECO:0007669"/>
    <property type="project" value="UniProtKB-KW"/>
</dbReference>
<dbReference type="AlphaFoldDB" id="A0A8C3CXJ6"/>
<comment type="subcellular location">
    <subcellularLocation>
        <location evidence="2">Secreted</location>
    </subcellularLocation>
</comment>
<keyword evidence="6" id="KW-0165">Cleavage on pair of basic residues</keyword>
<evidence type="ECO:0000313" key="15">
    <source>
        <dbReference type="Proteomes" id="UP000694556"/>
    </source>
</evidence>
<dbReference type="GO" id="GO:0048731">
    <property type="term" value="P:system development"/>
    <property type="evidence" value="ECO:0007669"/>
    <property type="project" value="UniProtKB-ARBA"/>
</dbReference>
<evidence type="ECO:0000256" key="8">
    <source>
        <dbReference type="ARBA" id="ARBA00023030"/>
    </source>
</evidence>
<keyword evidence="10" id="KW-0325">Glycoprotein</keyword>
<dbReference type="GO" id="GO:0051241">
    <property type="term" value="P:negative regulation of multicellular organismal process"/>
    <property type="evidence" value="ECO:0007669"/>
    <property type="project" value="UniProtKB-ARBA"/>
</dbReference>
<feature type="region of interest" description="Disordered" evidence="12">
    <location>
        <begin position="1"/>
        <end position="57"/>
    </location>
</feature>
<evidence type="ECO:0000256" key="6">
    <source>
        <dbReference type="ARBA" id="ARBA00022685"/>
    </source>
</evidence>
<dbReference type="GO" id="GO:0005125">
    <property type="term" value="F:cytokine activity"/>
    <property type="evidence" value="ECO:0007669"/>
    <property type="project" value="TreeGrafter"/>
</dbReference>
<dbReference type="GO" id="GO:0043512">
    <property type="term" value="C:inhibin A complex"/>
    <property type="evidence" value="ECO:0007669"/>
    <property type="project" value="UniProtKB-ARBA"/>
</dbReference>
<dbReference type="GO" id="GO:0046880">
    <property type="term" value="P:regulation of follicle-stimulating hormone secretion"/>
    <property type="evidence" value="ECO:0007669"/>
    <property type="project" value="UniProtKB-ARBA"/>
</dbReference>